<feature type="region of interest" description="Disordered" evidence="1">
    <location>
        <begin position="165"/>
        <end position="189"/>
    </location>
</feature>
<sequence>MVRIARWRAGGGSVLSHFRTRQPTGGPSRAECDLERILREHPFTALLDIVEGDPADSTWPSGHSACPPRWRKLPGPLSESRCGTRRNPFLKGRLRPKAPSGRRRLFPMRNPSRQGREFVLWQRKQGVISPARGGEKRLHCLSHMSHMSQVQNSNVSDGFRCHRSSQVVTGRHRSPPGGPASATANVHVT</sequence>
<dbReference type="EMBL" id="CP036271">
    <property type="protein sequence ID" value="QDT55816.1"/>
    <property type="molecule type" value="Genomic_DNA"/>
</dbReference>
<protein>
    <submittedName>
        <fullName evidence="2">Uncharacterized protein</fullName>
    </submittedName>
</protein>
<feature type="compositionally biased region" description="Basic residues" evidence="1">
    <location>
        <begin position="92"/>
        <end position="106"/>
    </location>
</feature>
<organism evidence="2 3">
    <name type="scientific">Caulifigura coniformis</name>
    <dbReference type="NCBI Taxonomy" id="2527983"/>
    <lineage>
        <taxon>Bacteria</taxon>
        <taxon>Pseudomonadati</taxon>
        <taxon>Planctomycetota</taxon>
        <taxon>Planctomycetia</taxon>
        <taxon>Planctomycetales</taxon>
        <taxon>Planctomycetaceae</taxon>
        <taxon>Caulifigura</taxon>
    </lineage>
</organism>
<evidence type="ECO:0000313" key="2">
    <source>
        <dbReference type="EMBL" id="QDT55816.1"/>
    </source>
</evidence>
<feature type="region of interest" description="Disordered" evidence="1">
    <location>
        <begin position="58"/>
        <end position="109"/>
    </location>
</feature>
<dbReference type="KEGG" id="ccos:Pan44_38640"/>
<dbReference type="AlphaFoldDB" id="A0A517SI65"/>
<evidence type="ECO:0000256" key="1">
    <source>
        <dbReference type="SAM" id="MobiDB-lite"/>
    </source>
</evidence>
<evidence type="ECO:0000313" key="3">
    <source>
        <dbReference type="Proteomes" id="UP000315700"/>
    </source>
</evidence>
<dbReference type="InParanoid" id="A0A517SI65"/>
<proteinExistence type="predicted"/>
<gene>
    <name evidence="2" type="ORF">Pan44_38640</name>
</gene>
<dbReference type="Proteomes" id="UP000315700">
    <property type="component" value="Chromosome"/>
</dbReference>
<reference evidence="2 3" key="1">
    <citation type="submission" date="2019-02" db="EMBL/GenBank/DDBJ databases">
        <title>Deep-cultivation of Planctomycetes and their phenomic and genomic characterization uncovers novel biology.</title>
        <authorList>
            <person name="Wiegand S."/>
            <person name="Jogler M."/>
            <person name="Boedeker C."/>
            <person name="Pinto D."/>
            <person name="Vollmers J."/>
            <person name="Rivas-Marin E."/>
            <person name="Kohn T."/>
            <person name="Peeters S.H."/>
            <person name="Heuer A."/>
            <person name="Rast P."/>
            <person name="Oberbeckmann S."/>
            <person name="Bunk B."/>
            <person name="Jeske O."/>
            <person name="Meyerdierks A."/>
            <person name="Storesund J.E."/>
            <person name="Kallscheuer N."/>
            <person name="Luecker S."/>
            <person name="Lage O.M."/>
            <person name="Pohl T."/>
            <person name="Merkel B.J."/>
            <person name="Hornburger P."/>
            <person name="Mueller R.-W."/>
            <person name="Bruemmer F."/>
            <person name="Labrenz M."/>
            <person name="Spormann A.M."/>
            <person name="Op den Camp H."/>
            <person name="Overmann J."/>
            <person name="Amann R."/>
            <person name="Jetten M.S.M."/>
            <person name="Mascher T."/>
            <person name="Medema M.H."/>
            <person name="Devos D.P."/>
            <person name="Kaster A.-K."/>
            <person name="Ovreas L."/>
            <person name="Rohde M."/>
            <person name="Galperin M.Y."/>
            <person name="Jogler C."/>
        </authorList>
    </citation>
    <scope>NUCLEOTIDE SEQUENCE [LARGE SCALE GENOMIC DNA]</scope>
    <source>
        <strain evidence="2 3">Pan44</strain>
    </source>
</reference>
<keyword evidence="3" id="KW-1185">Reference proteome</keyword>
<accession>A0A517SI65</accession>
<name>A0A517SI65_9PLAN</name>